<feature type="region of interest" description="Disordered" evidence="1">
    <location>
        <begin position="487"/>
        <end position="510"/>
    </location>
</feature>
<dbReference type="Proteomes" id="UP000199727">
    <property type="component" value="Unassembled WGS sequence"/>
</dbReference>
<feature type="region of interest" description="Disordered" evidence="1">
    <location>
        <begin position="160"/>
        <end position="179"/>
    </location>
</feature>
<dbReference type="OrthoDB" id="2571339at2759"/>
<name>A0A854QN41_CRYNE</name>
<evidence type="ECO:0000313" key="3">
    <source>
        <dbReference type="Proteomes" id="UP000199727"/>
    </source>
</evidence>
<feature type="region of interest" description="Disordered" evidence="1">
    <location>
        <begin position="67"/>
        <end position="90"/>
    </location>
</feature>
<accession>A0A854QN41</accession>
<comment type="caution">
    <text evidence="2">The sequence shown here is derived from an EMBL/GenBank/DDBJ whole genome shotgun (WGS) entry which is preliminary data.</text>
</comment>
<organism evidence="2 3">
    <name type="scientific">Cryptococcus neoformans Tu259-1</name>
    <dbReference type="NCBI Taxonomy" id="1230072"/>
    <lineage>
        <taxon>Eukaryota</taxon>
        <taxon>Fungi</taxon>
        <taxon>Dikarya</taxon>
        <taxon>Basidiomycota</taxon>
        <taxon>Agaricomycotina</taxon>
        <taxon>Tremellomycetes</taxon>
        <taxon>Tremellales</taxon>
        <taxon>Cryptococcaceae</taxon>
        <taxon>Cryptococcus</taxon>
        <taxon>Cryptococcus neoformans species complex</taxon>
    </lineage>
</organism>
<dbReference type="AlphaFoldDB" id="A0A854QN41"/>
<protein>
    <recommendedName>
        <fullName evidence="4">PX domain-containing protein</fullName>
    </recommendedName>
</protein>
<reference evidence="2 3" key="1">
    <citation type="submission" date="2017-06" db="EMBL/GenBank/DDBJ databases">
        <title>Global population genomics of the pathogenic fungus Cryptococcus neoformans var. grubii.</title>
        <authorList>
            <person name="Cuomo C."/>
            <person name="Litvintseva A."/>
            <person name="Chen Y."/>
            <person name="Young S."/>
            <person name="Zeng Q."/>
            <person name="Chapman S."/>
            <person name="Gujja S."/>
            <person name="Saif S."/>
            <person name="Birren B."/>
        </authorList>
    </citation>
    <scope>NUCLEOTIDE SEQUENCE [LARGE SCALE GENOMIC DNA]</scope>
    <source>
        <strain evidence="2 3">Tu259-1</strain>
    </source>
</reference>
<sequence length="762" mass="84635">MLSFKALLNKTRTIFSRSCKVMSYDTPERSSLDGHWEVISKSPSILYECLQAFPPLEVDTRPVDWSALGLGPNSGPQTGGIPPDVKLNSKSSLRLTKRRSKDTLTSASNDSVSAVPTSKKSFFKTIKIHRLKSKKNVDQTETSPNGAEFVQVTAAPVHTVTPKAKTPTRKHSVGLFNGPPIGSGGTMSLLKNAGNDKLIPDLIPRLYFTLLPTTFESDGQKQPIPSAVLEQDDSMILALKPRPSFDPLPTIDEVSETSTPATFESHPPFNIVTYRDQFSPSEAAEPLFFRSRDHPLPIGHLASLTFIQIHPDGLVTLYEMVLTWIPLDESLPACRITVTRGFGSISRFADALFHIYSPEASPHLLALLSEFPKPSDGPTHPYKVDYRVGRMQRYFDRLFGLQAPDNSNFVLNDPRITPEFFAVLAKDHGDYISRKKAWAEWQCTLQKKQGIEQRVVGMDVHSKADFAHEKAEKYEYDTLMAKIIDSGLRPQQPKPRSRSGKISKETVGDEDTDVSFTELNNVFPLAPPRALAHPLSSNFSVDIFAPINLLGNSLDNLSLVTVISVSSIPADRPWSVVFRNFHSSHSSGDTSLFGTPNTSVSDLTHRLPVVKPQEDLPANSRTSSEATLSKLGVKNLRLNDENVISFSLTARFYFKTIRVVVDFAESWETILSHIYLALQLPANSRKRKSDMGTPSTKHIGSPHEKEIELNGREAFMKWLSVAGDLIVWVEGGLVTTLGIICDNFGFLFVFIFCLTGHFRFPI</sequence>
<evidence type="ECO:0008006" key="4">
    <source>
        <dbReference type="Google" id="ProtNLM"/>
    </source>
</evidence>
<evidence type="ECO:0000313" key="2">
    <source>
        <dbReference type="EMBL" id="OXG25141.1"/>
    </source>
</evidence>
<proteinExistence type="predicted"/>
<dbReference type="EMBL" id="AMKT01000028">
    <property type="protein sequence ID" value="OXG25141.1"/>
    <property type="molecule type" value="Genomic_DNA"/>
</dbReference>
<gene>
    <name evidence="2" type="ORF">C361_02144</name>
</gene>
<evidence type="ECO:0000256" key="1">
    <source>
        <dbReference type="SAM" id="MobiDB-lite"/>
    </source>
</evidence>